<evidence type="ECO:0000256" key="1">
    <source>
        <dbReference type="ARBA" id="ARBA00005868"/>
    </source>
</evidence>
<evidence type="ECO:0000256" key="4">
    <source>
        <dbReference type="ARBA" id="ARBA00022730"/>
    </source>
</evidence>
<dbReference type="InterPro" id="IPR003593">
    <property type="entry name" value="AAA+_ATPase"/>
</dbReference>
<comment type="caution">
    <text evidence="14">The sequence shown here is derived from an EMBL/GenBank/DDBJ whole genome shotgun (WGS) entry which is preliminary data.</text>
</comment>
<dbReference type="Pfam" id="PF16326">
    <property type="entry name" value="ABC_tran_CTD"/>
    <property type="match status" value="1"/>
</dbReference>
<dbReference type="Pfam" id="PF00005">
    <property type="entry name" value="ABC_tran"/>
    <property type="match status" value="2"/>
</dbReference>
<dbReference type="CDD" id="cd03221">
    <property type="entry name" value="ABCF_EF-3"/>
    <property type="match status" value="2"/>
</dbReference>
<evidence type="ECO:0000313" key="15">
    <source>
        <dbReference type="Proteomes" id="UP000289703"/>
    </source>
</evidence>
<evidence type="ECO:0000256" key="6">
    <source>
        <dbReference type="ARBA" id="ARBA00022741"/>
    </source>
</evidence>
<evidence type="ECO:0000259" key="13">
    <source>
        <dbReference type="PROSITE" id="PS50893"/>
    </source>
</evidence>
<evidence type="ECO:0000256" key="2">
    <source>
        <dbReference type="ARBA" id="ARBA00022490"/>
    </source>
</evidence>
<dbReference type="Proteomes" id="UP000289703">
    <property type="component" value="Unassembled WGS sequence"/>
</dbReference>
<dbReference type="InterPro" id="IPR051309">
    <property type="entry name" value="ABCF_ATPase"/>
</dbReference>
<proteinExistence type="inferred from homology"/>
<sequence>MISYLQIENLSKSYGDQILFTDISFGVGQGQKIALIAKNGTGKTSLLNIIAGKDAQDNGEVTFRKDIKLGYLEQIPEMEESNTVINELFNSADPVLSVIRDYERMIESGDEEGMTEILEKMDLFKAWDYEVKVKQILSKLKITNFDQPISQLSGGQKKRVGMAKVLITDPDFLILDEPTNHLDLEMIEWLEDYLKKSKCTLLMVTHDRYFLDRVCNEIIEMDANNIHTYKGNYSYYLEKREERILNQNAEASKAKSLLKTEQEWMRRMPQARATKAKSRIDAFYELKEKAKNSYREDKMDIDIKSARLGTKILEFDHLYKSFGDLKILDDFSYKFQRGEKIGIIGKNGTGKSTFLNIITQNLEADSGNIEIGETVVYGYYKQDGITINEDQKIIEVIKEIAESIDLGNGKVMSASQFLEYFLFPVKTQYNLVSKLSGGEKRRLYLMTVLMKNPNFLILDEPTNDLDIMTLNVLEDYLMNFKGCLIIVSHDRYFMDKVVEHLFVFEGLGQIRNFPGNYTIYRETQLEEEKEQKLVEKPVKVKKEKPKQTTKTKLTFNEKREFEQLEKDMESLNEEKTELETAMSSGTLSNDDLMAKSARIQEVIDLLDEKEMRWLELSEIGN</sequence>
<evidence type="ECO:0000256" key="7">
    <source>
        <dbReference type="ARBA" id="ARBA00022801"/>
    </source>
</evidence>
<keyword evidence="10" id="KW-0694">RNA-binding</keyword>
<dbReference type="InterPro" id="IPR017871">
    <property type="entry name" value="ABC_transporter-like_CS"/>
</dbReference>
<dbReference type="Gene3D" id="1.10.287.380">
    <property type="entry name" value="Valyl-tRNA synthetase, C-terminal domain"/>
    <property type="match status" value="1"/>
</dbReference>
<gene>
    <name evidence="14" type="ORF">EO244_05075</name>
</gene>
<dbReference type="InterPro" id="IPR032781">
    <property type="entry name" value="ABC_tran_Xtn"/>
</dbReference>
<keyword evidence="15" id="KW-1185">Reference proteome</keyword>
<evidence type="ECO:0000256" key="10">
    <source>
        <dbReference type="ARBA" id="ARBA00022884"/>
    </source>
</evidence>
<dbReference type="AlphaFoldDB" id="A0A4Q1JNB9"/>
<dbReference type="InterPro" id="IPR032524">
    <property type="entry name" value="ABC_tran_C"/>
</dbReference>
<dbReference type="PANTHER" id="PTHR42855:SF1">
    <property type="entry name" value="ABC TRANSPORTER DOMAIN-CONTAINING PROTEIN"/>
    <property type="match status" value="1"/>
</dbReference>
<keyword evidence="2" id="KW-0963">Cytoplasm</keyword>
<dbReference type="SUPFAM" id="SSF52540">
    <property type="entry name" value="P-loop containing nucleoside triphosphate hydrolases"/>
    <property type="match status" value="2"/>
</dbReference>
<dbReference type="InterPro" id="IPR037118">
    <property type="entry name" value="Val-tRNA_synth_C_sf"/>
</dbReference>
<keyword evidence="4" id="KW-0699">rRNA-binding</keyword>
<evidence type="ECO:0000256" key="8">
    <source>
        <dbReference type="ARBA" id="ARBA00022840"/>
    </source>
</evidence>
<dbReference type="GO" id="GO:0019843">
    <property type="term" value="F:rRNA binding"/>
    <property type="evidence" value="ECO:0007669"/>
    <property type="project" value="UniProtKB-KW"/>
</dbReference>
<dbReference type="Gene3D" id="3.40.50.300">
    <property type="entry name" value="P-loop containing nucleotide triphosphate hydrolases"/>
    <property type="match status" value="2"/>
</dbReference>
<comment type="similarity">
    <text evidence="1">Belongs to the ABC transporter superfamily. ABCF family. Translational throttle EttA subfamily.</text>
</comment>
<feature type="domain" description="ABC transporter" evidence="13">
    <location>
        <begin position="313"/>
        <end position="531"/>
    </location>
</feature>
<accession>A0A4Q1JNB9</accession>
<dbReference type="GO" id="GO:0005524">
    <property type="term" value="F:ATP binding"/>
    <property type="evidence" value="ECO:0007669"/>
    <property type="project" value="UniProtKB-KW"/>
</dbReference>
<keyword evidence="12" id="KW-0175">Coiled coil</keyword>
<evidence type="ECO:0000256" key="12">
    <source>
        <dbReference type="SAM" id="Coils"/>
    </source>
</evidence>
<feature type="coiled-coil region" evidence="12">
    <location>
        <begin position="554"/>
        <end position="581"/>
    </location>
</feature>
<reference evidence="14 15" key="1">
    <citation type="submission" date="2019-01" db="EMBL/GenBank/DDBJ databases">
        <title>Ancylomarina salipaludis sp. nov., isolated from a salt marsh.</title>
        <authorList>
            <person name="Yoon J.-H."/>
        </authorList>
    </citation>
    <scope>NUCLEOTIDE SEQUENCE [LARGE SCALE GENOMIC DNA]</scope>
    <source>
        <strain evidence="14 15">SHSM-M15</strain>
    </source>
</reference>
<dbReference type="RefSeq" id="WP_129253569.1">
    <property type="nucleotide sequence ID" value="NZ_SAXA01000003.1"/>
</dbReference>
<dbReference type="EMBL" id="SAXA01000003">
    <property type="protein sequence ID" value="RXQ96209.1"/>
    <property type="molecule type" value="Genomic_DNA"/>
</dbReference>
<dbReference type="FunFam" id="3.40.50.300:FF:000011">
    <property type="entry name" value="Putative ABC transporter ATP-binding component"/>
    <property type="match status" value="1"/>
</dbReference>
<dbReference type="OrthoDB" id="1521973at2"/>
<dbReference type="InterPro" id="IPR027417">
    <property type="entry name" value="P-loop_NTPase"/>
</dbReference>
<keyword evidence="7" id="KW-0378">Hydrolase</keyword>
<evidence type="ECO:0000256" key="5">
    <source>
        <dbReference type="ARBA" id="ARBA00022737"/>
    </source>
</evidence>
<dbReference type="PROSITE" id="PS00211">
    <property type="entry name" value="ABC_TRANSPORTER_1"/>
    <property type="match status" value="1"/>
</dbReference>
<keyword evidence="8 14" id="KW-0067">ATP-binding</keyword>
<dbReference type="GO" id="GO:0003677">
    <property type="term" value="F:DNA binding"/>
    <property type="evidence" value="ECO:0007669"/>
    <property type="project" value="InterPro"/>
</dbReference>
<feature type="domain" description="ABC transporter" evidence="13">
    <location>
        <begin position="5"/>
        <end position="248"/>
    </location>
</feature>
<dbReference type="GO" id="GO:0000049">
    <property type="term" value="F:tRNA binding"/>
    <property type="evidence" value="ECO:0007669"/>
    <property type="project" value="UniProtKB-KW"/>
</dbReference>
<dbReference type="PANTHER" id="PTHR42855">
    <property type="entry name" value="ABC TRANSPORTER ATP-BINDING SUBUNIT"/>
    <property type="match status" value="1"/>
</dbReference>
<evidence type="ECO:0000256" key="11">
    <source>
        <dbReference type="ARBA" id="ARBA00022917"/>
    </source>
</evidence>
<protein>
    <submittedName>
        <fullName evidence="14">ABC transporter ATP-binding protein</fullName>
    </submittedName>
</protein>
<dbReference type="GO" id="GO:0006417">
    <property type="term" value="P:regulation of translation"/>
    <property type="evidence" value="ECO:0007669"/>
    <property type="project" value="UniProtKB-KW"/>
</dbReference>
<keyword evidence="9" id="KW-0810">Translation regulation</keyword>
<dbReference type="PROSITE" id="PS50893">
    <property type="entry name" value="ABC_TRANSPORTER_2"/>
    <property type="match status" value="2"/>
</dbReference>
<organism evidence="14 15">
    <name type="scientific">Ancylomarina salipaludis</name>
    <dbReference type="NCBI Taxonomy" id="2501299"/>
    <lineage>
        <taxon>Bacteria</taxon>
        <taxon>Pseudomonadati</taxon>
        <taxon>Bacteroidota</taxon>
        <taxon>Bacteroidia</taxon>
        <taxon>Marinilabiliales</taxon>
        <taxon>Marinifilaceae</taxon>
        <taxon>Ancylomarina</taxon>
    </lineage>
</organism>
<name>A0A4Q1JNB9_9BACT</name>
<dbReference type="SMART" id="SM00382">
    <property type="entry name" value="AAA"/>
    <property type="match status" value="2"/>
</dbReference>
<dbReference type="InterPro" id="IPR003439">
    <property type="entry name" value="ABC_transporter-like_ATP-bd"/>
</dbReference>
<dbReference type="GO" id="GO:0006412">
    <property type="term" value="P:translation"/>
    <property type="evidence" value="ECO:0007669"/>
    <property type="project" value="UniProtKB-KW"/>
</dbReference>
<keyword evidence="3" id="KW-0820">tRNA-binding</keyword>
<evidence type="ECO:0000313" key="14">
    <source>
        <dbReference type="EMBL" id="RXQ96209.1"/>
    </source>
</evidence>
<keyword evidence="11" id="KW-0648">Protein biosynthesis</keyword>
<dbReference type="GO" id="GO:0016887">
    <property type="term" value="F:ATP hydrolysis activity"/>
    <property type="evidence" value="ECO:0007669"/>
    <property type="project" value="InterPro"/>
</dbReference>
<keyword evidence="5" id="KW-0677">Repeat</keyword>
<keyword evidence="6" id="KW-0547">Nucleotide-binding</keyword>
<dbReference type="Pfam" id="PF12848">
    <property type="entry name" value="ABC_tran_Xtn"/>
    <property type="match status" value="1"/>
</dbReference>
<dbReference type="FunFam" id="3.40.50.300:FF:000183">
    <property type="entry name" value="ABC transporter ATP-binding protein yjjK"/>
    <property type="match status" value="1"/>
</dbReference>
<evidence type="ECO:0000256" key="3">
    <source>
        <dbReference type="ARBA" id="ARBA00022555"/>
    </source>
</evidence>
<evidence type="ECO:0000256" key="9">
    <source>
        <dbReference type="ARBA" id="ARBA00022845"/>
    </source>
</evidence>